<feature type="compositionally biased region" description="Acidic residues" evidence="1">
    <location>
        <begin position="368"/>
        <end position="390"/>
    </location>
</feature>
<evidence type="ECO:0000256" key="1">
    <source>
        <dbReference type="SAM" id="MobiDB-lite"/>
    </source>
</evidence>
<evidence type="ECO:0000313" key="3">
    <source>
        <dbReference type="Proteomes" id="UP001209570"/>
    </source>
</evidence>
<evidence type="ECO:0000313" key="2">
    <source>
        <dbReference type="EMBL" id="KAJ0395818.1"/>
    </source>
</evidence>
<feature type="compositionally biased region" description="Low complexity" evidence="1">
    <location>
        <begin position="356"/>
        <end position="367"/>
    </location>
</feature>
<gene>
    <name evidence="2" type="ORF">P43SY_007444</name>
</gene>
<protein>
    <submittedName>
        <fullName evidence="2">Uncharacterized protein</fullName>
    </submittedName>
</protein>
<accession>A0AAD5Q606</accession>
<feature type="compositionally biased region" description="Low complexity" evidence="1">
    <location>
        <begin position="330"/>
        <end position="348"/>
    </location>
</feature>
<name>A0AAD5Q606_PYTIN</name>
<keyword evidence="3" id="KW-1185">Reference proteome</keyword>
<comment type="caution">
    <text evidence="2">The sequence shown here is derived from an EMBL/GenBank/DDBJ whole genome shotgun (WGS) entry which is preliminary data.</text>
</comment>
<reference evidence="2" key="1">
    <citation type="submission" date="2021-12" db="EMBL/GenBank/DDBJ databases">
        <title>Prjna785345.</title>
        <authorList>
            <person name="Rujirawat T."/>
            <person name="Krajaejun T."/>
        </authorList>
    </citation>
    <scope>NUCLEOTIDE SEQUENCE</scope>
    <source>
        <strain evidence="2">Pi057C3</strain>
    </source>
</reference>
<feature type="region of interest" description="Disordered" evidence="1">
    <location>
        <begin position="464"/>
        <end position="490"/>
    </location>
</feature>
<sequence length="876" mass="98629">MFSKMRAPNGSMVDNPTFSTAPPPWSEYRRNISERMPGVMHWYFSDAGRRTMRRIEKGFLYSIVLPTDTRDTKRERVNRKYFLKQTKAALFQFSPHKLLVQTAIHAMAKRAKRKIDDAQIKFDLQRMLTGSDAERKEMLNLTDAEYQAIHAHMPNLTARYLYAELLAPPFERHFKRFQPSPHYGGRYYDNPELRRLPPPTLPAPVYPWPWRHHLDAIRAMLLPIMDMLRQELAQEEAKFQAEEAARFAQDQVEIEAQRIALRQAHDAKLADAVENDSWVDNLFTGQMGKPPGLLGDRRLQDRVWDAWANGGTQDTPLPTTTTAAMAVAVAPTPTATSSRSAASDPSSKSIDDSRRGTSSSKSGLGSSSEEEDEDEEEEEEEDDEEDEDEVATPIESERMRLARRLIEEHASRFHFITGIPRLVELQDHFLVVPFPSPSEVTQFHLNLTIRLARDFFDPLQRVTGDGWRHPEDHNSSADDSSLADGSSFGGRDYGNATTPLPPGVYDAMQFFYAFPVVRDERMLESNGKYAELLGALAPNDSARAAASAQPEFVGADPSAQLTFARCSIASPCLARSGVTVFTPALRSLHFFANASNGIDSPERQRANRLFWLRAMVDEASVAERRALQLGLQAPSSVKYSKHDTQMDAMADALMGFIITATEKSAARAESHTPRAYHVFRDLLAEDWAIPFRERSPLFADGVYIIKSMLQRDRDVRGGRGVPELAAFSDAELKSLIAVMWAHMQHLTRVADAYNATRAADPTFQAAQAADDKLLPLEKRPFGLLRFGYYLPPFNEELVGLRVHPPPMPFHLMTRLIVRFQEADLLLRSEIRLLLACLAMLQSELPYDRCVDNSTMSDSSSSFSSFSSSSSSSFLRD</sequence>
<proteinExistence type="predicted"/>
<feature type="region of interest" description="Disordered" evidence="1">
    <location>
        <begin position="854"/>
        <end position="876"/>
    </location>
</feature>
<feature type="compositionally biased region" description="Low complexity" evidence="1">
    <location>
        <begin position="856"/>
        <end position="876"/>
    </location>
</feature>
<feature type="region of interest" description="Disordered" evidence="1">
    <location>
        <begin position="330"/>
        <end position="396"/>
    </location>
</feature>
<dbReference type="AlphaFoldDB" id="A0AAD5Q606"/>
<organism evidence="2 3">
    <name type="scientific">Pythium insidiosum</name>
    <name type="common">Pythiosis disease agent</name>
    <dbReference type="NCBI Taxonomy" id="114742"/>
    <lineage>
        <taxon>Eukaryota</taxon>
        <taxon>Sar</taxon>
        <taxon>Stramenopiles</taxon>
        <taxon>Oomycota</taxon>
        <taxon>Peronosporomycetes</taxon>
        <taxon>Pythiales</taxon>
        <taxon>Pythiaceae</taxon>
        <taxon>Pythium</taxon>
    </lineage>
</organism>
<dbReference type="Proteomes" id="UP001209570">
    <property type="component" value="Unassembled WGS sequence"/>
</dbReference>
<dbReference type="EMBL" id="JAKCXM010000324">
    <property type="protein sequence ID" value="KAJ0395818.1"/>
    <property type="molecule type" value="Genomic_DNA"/>
</dbReference>
<feature type="compositionally biased region" description="Low complexity" evidence="1">
    <location>
        <begin position="477"/>
        <end position="486"/>
    </location>
</feature>
<feature type="compositionally biased region" description="Basic and acidic residues" evidence="1">
    <location>
        <begin position="466"/>
        <end position="476"/>
    </location>
</feature>